<dbReference type="InterPro" id="IPR000185">
    <property type="entry name" value="SecA"/>
</dbReference>
<reference evidence="5 6" key="1">
    <citation type="submission" date="2017-07" db="EMBL/GenBank/DDBJ databases">
        <title>Mechanisms for carbon and nitrogen cycling indicate functional differentiation within the Candidate Phyla Radiation.</title>
        <authorList>
            <person name="Danczak R.E."/>
            <person name="Johnston M.D."/>
            <person name="Kenah C."/>
            <person name="Slattery M."/>
            <person name="Wrighton K.C."/>
            <person name="Wilkins M.J."/>
        </authorList>
    </citation>
    <scope>NUCLEOTIDE SEQUENCE [LARGE SCALE GENOMIC DNA]</scope>
    <source>
        <strain evidence="5">Licking1014_2</strain>
    </source>
</reference>
<comment type="caution">
    <text evidence="5">The sequence shown here is derived from an EMBL/GenBank/DDBJ whole genome shotgun (WGS) entry which is preliminary data.</text>
</comment>
<dbReference type="GO" id="GO:0005886">
    <property type="term" value="C:plasma membrane"/>
    <property type="evidence" value="ECO:0007669"/>
    <property type="project" value="TreeGrafter"/>
</dbReference>
<evidence type="ECO:0000259" key="4">
    <source>
        <dbReference type="PROSITE" id="PS51196"/>
    </source>
</evidence>
<sequence>MGGDEAKLKKLQPIIEEINQLEPNAEKLTDSQLREKTAVLRQRLIKGETLDALLPEAFSLVREAAKRTGGDIAIISQCLGRQGLSFGYS</sequence>
<accession>A0A554LUL7</accession>
<keyword evidence="1" id="KW-0472">Membrane</keyword>
<keyword evidence="2" id="KW-0813">Transport</keyword>
<dbReference type="GO" id="GO:0005524">
    <property type="term" value="F:ATP binding"/>
    <property type="evidence" value="ECO:0007669"/>
    <property type="project" value="InterPro"/>
</dbReference>
<dbReference type="GO" id="GO:0017038">
    <property type="term" value="P:protein import"/>
    <property type="evidence" value="ECO:0007669"/>
    <property type="project" value="InterPro"/>
</dbReference>
<keyword evidence="2" id="KW-0653">Protein transport</keyword>
<name>A0A554LUL7_9BACT</name>
<dbReference type="InterPro" id="IPR027417">
    <property type="entry name" value="P-loop_NTPase"/>
</dbReference>
<dbReference type="Pfam" id="PF07517">
    <property type="entry name" value="SecA_DEAD"/>
    <property type="match status" value="1"/>
</dbReference>
<gene>
    <name evidence="5" type="ORF">CEN88_320</name>
</gene>
<dbReference type="PANTHER" id="PTHR30612">
    <property type="entry name" value="SECA INNER MEMBRANE COMPONENT OF SEC PROTEIN SECRETION SYSTEM"/>
    <property type="match status" value="1"/>
</dbReference>
<evidence type="ECO:0000256" key="3">
    <source>
        <dbReference type="ARBA" id="ARBA00023010"/>
    </source>
</evidence>
<dbReference type="Gene3D" id="3.40.50.300">
    <property type="entry name" value="P-loop containing nucleotide triphosphate hydrolases"/>
    <property type="match status" value="1"/>
</dbReference>
<dbReference type="EMBL" id="VMGL01000035">
    <property type="protein sequence ID" value="TSC96563.1"/>
    <property type="molecule type" value="Genomic_DNA"/>
</dbReference>
<dbReference type="SUPFAM" id="SSF52540">
    <property type="entry name" value="P-loop containing nucleoside triphosphate hydrolases"/>
    <property type="match status" value="1"/>
</dbReference>
<organism evidence="5 6">
    <name type="scientific">Candidatus Berkelbacteria bacterium Licking1014_2</name>
    <dbReference type="NCBI Taxonomy" id="2017146"/>
    <lineage>
        <taxon>Bacteria</taxon>
        <taxon>Candidatus Berkelbacteria</taxon>
    </lineage>
</organism>
<keyword evidence="3" id="KW-0811">Translocation</keyword>
<dbReference type="GO" id="GO:0043952">
    <property type="term" value="P:protein transport by the Sec complex"/>
    <property type="evidence" value="ECO:0007669"/>
    <property type="project" value="TreeGrafter"/>
</dbReference>
<dbReference type="InterPro" id="IPR011115">
    <property type="entry name" value="SecA_DEAD"/>
</dbReference>
<dbReference type="PROSITE" id="PS51196">
    <property type="entry name" value="SECA_MOTOR_DEAD"/>
    <property type="match status" value="1"/>
</dbReference>
<feature type="domain" description="SecA family profile" evidence="4">
    <location>
        <begin position="1"/>
        <end position="89"/>
    </location>
</feature>
<dbReference type="Proteomes" id="UP000318711">
    <property type="component" value="Unassembled WGS sequence"/>
</dbReference>
<evidence type="ECO:0000313" key="5">
    <source>
        <dbReference type="EMBL" id="TSC96563.1"/>
    </source>
</evidence>
<dbReference type="AlphaFoldDB" id="A0A554LUL7"/>
<keyword evidence="1" id="KW-1003">Cell membrane</keyword>
<protein>
    <submittedName>
        <fullName evidence="5">Preprotein translocase subunit SecA</fullName>
    </submittedName>
</protein>
<evidence type="ECO:0000313" key="6">
    <source>
        <dbReference type="Proteomes" id="UP000318711"/>
    </source>
</evidence>
<dbReference type="GO" id="GO:0006886">
    <property type="term" value="P:intracellular protein transport"/>
    <property type="evidence" value="ECO:0007669"/>
    <property type="project" value="InterPro"/>
</dbReference>
<dbReference type="GO" id="GO:0031522">
    <property type="term" value="C:cell envelope Sec protein transport complex"/>
    <property type="evidence" value="ECO:0007669"/>
    <property type="project" value="TreeGrafter"/>
</dbReference>
<proteinExistence type="predicted"/>
<dbReference type="InterPro" id="IPR014018">
    <property type="entry name" value="SecA_motor_DEAD"/>
</dbReference>
<dbReference type="PANTHER" id="PTHR30612:SF0">
    <property type="entry name" value="CHLOROPLAST PROTEIN-TRANSPORTING ATPASE"/>
    <property type="match status" value="1"/>
</dbReference>
<dbReference type="GO" id="GO:0005829">
    <property type="term" value="C:cytosol"/>
    <property type="evidence" value="ECO:0007669"/>
    <property type="project" value="TreeGrafter"/>
</dbReference>
<evidence type="ECO:0000256" key="1">
    <source>
        <dbReference type="ARBA" id="ARBA00022475"/>
    </source>
</evidence>
<dbReference type="GO" id="GO:0006605">
    <property type="term" value="P:protein targeting"/>
    <property type="evidence" value="ECO:0007669"/>
    <property type="project" value="InterPro"/>
</dbReference>
<evidence type="ECO:0000256" key="2">
    <source>
        <dbReference type="ARBA" id="ARBA00022927"/>
    </source>
</evidence>